<organism evidence="1 2">
    <name type="scientific">Funneliformis caledonium</name>
    <dbReference type="NCBI Taxonomy" id="1117310"/>
    <lineage>
        <taxon>Eukaryota</taxon>
        <taxon>Fungi</taxon>
        <taxon>Fungi incertae sedis</taxon>
        <taxon>Mucoromycota</taxon>
        <taxon>Glomeromycotina</taxon>
        <taxon>Glomeromycetes</taxon>
        <taxon>Glomerales</taxon>
        <taxon>Glomeraceae</taxon>
        <taxon>Funneliformis</taxon>
    </lineage>
</organism>
<reference evidence="1" key="1">
    <citation type="submission" date="2021-06" db="EMBL/GenBank/DDBJ databases">
        <authorList>
            <person name="Kallberg Y."/>
            <person name="Tangrot J."/>
            <person name="Rosling A."/>
        </authorList>
    </citation>
    <scope>NUCLEOTIDE SEQUENCE</scope>
    <source>
        <strain evidence="1">UK204</strain>
    </source>
</reference>
<gene>
    <name evidence="1" type="ORF">FCALED_LOCUS2940</name>
</gene>
<comment type="caution">
    <text evidence="1">The sequence shown here is derived from an EMBL/GenBank/DDBJ whole genome shotgun (WGS) entry which is preliminary data.</text>
</comment>
<sequence>MYNNLNTYKNKNLSLDKSLSFHKELLEDADIDLNDGGSLVQNNEKLKAHSRIVLQNSEQQNKHTSNIFIITEDVQRLLKRKEILLYRDKISIFNHTIKQDFKKEDEEYILKLENILNDVKITVVEFELLLRMKMSGITNFIKVMCKLWIKQEDLLKQHFQMS</sequence>
<keyword evidence="2" id="KW-1185">Reference proteome</keyword>
<evidence type="ECO:0000313" key="2">
    <source>
        <dbReference type="Proteomes" id="UP000789570"/>
    </source>
</evidence>
<evidence type="ECO:0000313" key="1">
    <source>
        <dbReference type="EMBL" id="CAG8485659.1"/>
    </source>
</evidence>
<proteinExistence type="predicted"/>
<name>A0A9N8WGC5_9GLOM</name>
<accession>A0A9N8WGC5</accession>
<dbReference type="AlphaFoldDB" id="A0A9N8WGC5"/>
<dbReference type="EMBL" id="CAJVPQ010000487">
    <property type="protein sequence ID" value="CAG8485659.1"/>
    <property type="molecule type" value="Genomic_DNA"/>
</dbReference>
<protein>
    <submittedName>
        <fullName evidence="1">11111_t:CDS:1</fullName>
    </submittedName>
</protein>
<dbReference type="Proteomes" id="UP000789570">
    <property type="component" value="Unassembled WGS sequence"/>
</dbReference>
<dbReference type="OrthoDB" id="2372652at2759"/>